<evidence type="ECO:0000256" key="1">
    <source>
        <dbReference type="ARBA" id="ARBA00004141"/>
    </source>
</evidence>
<comment type="similarity">
    <text evidence="2">Belongs to the ST7 family.</text>
</comment>
<proteinExistence type="inferred from homology"/>
<reference evidence="8" key="2">
    <citation type="submission" date="2025-09" db="UniProtKB">
        <authorList>
            <consortium name="Ensembl"/>
        </authorList>
    </citation>
    <scope>IDENTIFICATION</scope>
</reference>
<evidence type="ECO:0000256" key="3">
    <source>
        <dbReference type="ARBA" id="ARBA00022692"/>
    </source>
</evidence>
<keyword evidence="4 7" id="KW-1133">Transmembrane helix</keyword>
<evidence type="ECO:0000256" key="7">
    <source>
        <dbReference type="SAM" id="Phobius"/>
    </source>
</evidence>
<sequence>MENRRPEVQSSATVFLSTLTPKFYVALTVTSSLISGLILVFEWWYFKKYGTCFIEQVSVSHLRPLLGGAESNPPVPGFSASNGESETNRQSLSECKVWRNPLSLFRGAEYSRYTWVTGKEPLTYYDMNLSAQDHQTFFTCDTDFLRPSYIVMQKAWRERNPQARIKAAYQALELNNDCAAAYVLLAEEEATTIIDAEKYFKQALKAGEAVYRKSQHCHPQNSQHEAQLRRDTNVLVYVKRRLAMCARKLGRIKEAVKMMRDLMKEFPLLSMLNIHENLLEALLELQAYADVQAVLAKYDDISLPKSAAICYTAALLKARAVSDRFSAETASRRGLSTAEISAVEAIHRAVEFNPHVPKYLLEMKSLILPPEHILKRGDSEAVAYAFFHLQHWKRIEGALNLLHCTWEGTFRMIPYPLEKGHLFYPYASWTETADRELLPTFHNVSVYPQKEFPFFMHFTAGLCSFSAMLAFLTHQFPELMVIFAKAVTLFPHTPHFALVPLPSSLPLKIWKARPHVTDVSYVT</sequence>
<protein>
    <recommendedName>
        <fullName evidence="6">Suppressor of tumorigenicity 7 protein-like</fullName>
    </recommendedName>
</protein>
<organism evidence="8 9">
    <name type="scientific">Pelusios castaneus</name>
    <name type="common">West African mud turtle</name>
    <dbReference type="NCBI Taxonomy" id="367368"/>
    <lineage>
        <taxon>Eukaryota</taxon>
        <taxon>Metazoa</taxon>
        <taxon>Chordata</taxon>
        <taxon>Craniata</taxon>
        <taxon>Vertebrata</taxon>
        <taxon>Euteleostomi</taxon>
        <taxon>Archelosauria</taxon>
        <taxon>Testudinata</taxon>
        <taxon>Testudines</taxon>
        <taxon>Pleurodira</taxon>
        <taxon>Pelomedusidae</taxon>
        <taxon>Pelusios</taxon>
    </lineage>
</organism>
<evidence type="ECO:0000313" key="9">
    <source>
        <dbReference type="Proteomes" id="UP000694393"/>
    </source>
</evidence>
<dbReference type="Ensembl" id="ENSPCET00000020645.1">
    <property type="protein sequence ID" value="ENSPCEP00000019975.1"/>
    <property type="gene ID" value="ENSPCEG00000015435.1"/>
</dbReference>
<dbReference type="AlphaFoldDB" id="A0A8C8VN02"/>
<evidence type="ECO:0000256" key="6">
    <source>
        <dbReference type="ARBA" id="ARBA00039262"/>
    </source>
</evidence>
<comment type="subcellular location">
    <subcellularLocation>
        <location evidence="1">Membrane</location>
        <topology evidence="1">Multi-pass membrane protein</topology>
    </subcellularLocation>
</comment>
<dbReference type="PANTHER" id="PTHR12745">
    <property type="entry name" value="SUPPRESSION OF TUMORIGENICITY 7"/>
    <property type="match status" value="1"/>
</dbReference>
<evidence type="ECO:0000256" key="4">
    <source>
        <dbReference type="ARBA" id="ARBA00022989"/>
    </source>
</evidence>
<evidence type="ECO:0000256" key="5">
    <source>
        <dbReference type="ARBA" id="ARBA00023136"/>
    </source>
</evidence>
<dbReference type="Gene3D" id="1.25.40.10">
    <property type="entry name" value="Tetratricopeptide repeat domain"/>
    <property type="match status" value="1"/>
</dbReference>
<dbReference type="Pfam" id="PF04184">
    <property type="entry name" value="ST7"/>
    <property type="match status" value="1"/>
</dbReference>
<dbReference type="InterPro" id="IPR011990">
    <property type="entry name" value="TPR-like_helical_dom_sf"/>
</dbReference>
<keyword evidence="5 7" id="KW-0472">Membrane</keyword>
<dbReference type="PANTHER" id="PTHR12745:SF4">
    <property type="entry name" value="SUPPRESSOR OF TUMORIGENICITY 7 PROTEIN-LIKE"/>
    <property type="match status" value="1"/>
</dbReference>
<evidence type="ECO:0000256" key="2">
    <source>
        <dbReference type="ARBA" id="ARBA00009751"/>
    </source>
</evidence>
<accession>A0A8C8VN02</accession>
<dbReference type="InterPro" id="IPR007311">
    <property type="entry name" value="ST7"/>
</dbReference>
<dbReference type="CDD" id="cd11557">
    <property type="entry name" value="ST7"/>
    <property type="match status" value="1"/>
</dbReference>
<keyword evidence="3 7" id="KW-0812">Transmembrane</keyword>
<evidence type="ECO:0000313" key="8">
    <source>
        <dbReference type="Ensembl" id="ENSPCEP00000019975.1"/>
    </source>
</evidence>
<dbReference type="Proteomes" id="UP000694393">
    <property type="component" value="Unplaced"/>
</dbReference>
<dbReference type="GO" id="GO:0016020">
    <property type="term" value="C:membrane"/>
    <property type="evidence" value="ECO:0007669"/>
    <property type="project" value="UniProtKB-SubCell"/>
</dbReference>
<keyword evidence="9" id="KW-1185">Reference proteome</keyword>
<feature type="transmembrane region" description="Helical" evidence="7">
    <location>
        <begin position="23"/>
        <end position="46"/>
    </location>
</feature>
<reference evidence="8" key="1">
    <citation type="submission" date="2025-08" db="UniProtKB">
        <authorList>
            <consortium name="Ensembl"/>
        </authorList>
    </citation>
    <scope>IDENTIFICATION</scope>
</reference>
<name>A0A8C8VN02_9SAUR</name>